<dbReference type="AlphaFoldDB" id="A0AAV4XRI4"/>
<evidence type="ECO:0000313" key="3">
    <source>
        <dbReference type="Proteomes" id="UP001054945"/>
    </source>
</evidence>
<keyword evidence="3" id="KW-1185">Reference proteome</keyword>
<sequence>MDCSLYQFNSHSAQSCIRFDGISDESKIITMHARGKEADTFAEIAPVFVDVVGGCGVYSLRLPFCEGILRPYGVIKLGALVARLANSESGVSGKSRRPNKCSLKVSQVPGVISSDPNQTRSKAPKSLHIPFRNAS</sequence>
<evidence type="ECO:0000256" key="1">
    <source>
        <dbReference type="SAM" id="MobiDB-lite"/>
    </source>
</evidence>
<reference evidence="2 3" key="1">
    <citation type="submission" date="2021-06" db="EMBL/GenBank/DDBJ databases">
        <title>Caerostris extrusa draft genome.</title>
        <authorList>
            <person name="Kono N."/>
            <person name="Arakawa K."/>
        </authorList>
    </citation>
    <scope>NUCLEOTIDE SEQUENCE [LARGE SCALE GENOMIC DNA]</scope>
</reference>
<proteinExistence type="predicted"/>
<gene>
    <name evidence="2" type="ORF">CEXT_358091</name>
</gene>
<protein>
    <submittedName>
        <fullName evidence="2">Uncharacterized protein</fullName>
    </submittedName>
</protein>
<evidence type="ECO:0000313" key="2">
    <source>
        <dbReference type="EMBL" id="GIY96571.1"/>
    </source>
</evidence>
<dbReference type="EMBL" id="BPLR01000674">
    <property type="protein sequence ID" value="GIY96571.1"/>
    <property type="molecule type" value="Genomic_DNA"/>
</dbReference>
<comment type="caution">
    <text evidence="2">The sequence shown here is derived from an EMBL/GenBank/DDBJ whole genome shotgun (WGS) entry which is preliminary data.</text>
</comment>
<organism evidence="2 3">
    <name type="scientific">Caerostris extrusa</name>
    <name type="common">Bark spider</name>
    <name type="synonym">Caerostris bankana</name>
    <dbReference type="NCBI Taxonomy" id="172846"/>
    <lineage>
        <taxon>Eukaryota</taxon>
        <taxon>Metazoa</taxon>
        <taxon>Ecdysozoa</taxon>
        <taxon>Arthropoda</taxon>
        <taxon>Chelicerata</taxon>
        <taxon>Arachnida</taxon>
        <taxon>Araneae</taxon>
        <taxon>Araneomorphae</taxon>
        <taxon>Entelegynae</taxon>
        <taxon>Araneoidea</taxon>
        <taxon>Araneidae</taxon>
        <taxon>Caerostris</taxon>
    </lineage>
</organism>
<feature type="region of interest" description="Disordered" evidence="1">
    <location>
        <begin position="109"/>
        <end position="135"/>
    </location>
</feature>
<name>A0AAV4XRI4_CAEEX</name>
<accession>A0AAV4XRI4</accession>
<dbReference type="Proteomes" id="UP001054945">
    <property type="component" value="Unassembled WGS sequence"/>
</dbReference>